<organism evidence="2 3">
    <name type="scientific">Nannochloropsis gaditana</name>
    <dbReference type="NCBI Taxonomy" id="72520"/>
    <lineage>
        <taxon>Eukaryota</taxon>
        <taxon>Sar</taxon>
        <taxon>Stramenopiles</taxon>
        <taxon>Ochrophyta</taxon>
        <taxon>Eustigmatophyceae</taxon>
        <taxon>Eustigmatales</taxon>
        <taxon>Monodopsidaceae</taxon>
        <taxon>Nannochloropsis</taxon>
    </lineage>
</organism>
<protein>
    <submittedName>
        <fullName evidence="2">Uncharacterized protein</fullName>
    </submittedName>
</protein>
<feature type="region of interest" description="Disordered" evidence="1">
    <location>
        <begin position="65"/>
        <end position="117"/>
    </location>
</feature>
<accession>W7TRU4</accession>
<dbReference type="AlphaFoldDB" id="W7TRU4"/>
<evidence type="ECO:0000256" key="1">
    <source>
        <dbReference type="SAM" id="MobiDB-lite"/>
    </source>
</evidence>
<dbReference type="Proteomes" id="UP000019335">
    <property type="component" value="Chromosome 19"/>
</dbReference>
<reference evidence="2 3" key="1">
    <citation type="journal article" date="2014" name="Mol. Plant">
        <title>Chromosome Scale Genome Assembly and Transcriptome Profiling of Nannochloropsis gaditana in Nitrogen Depletion.</title>
        <authorList>
            <person name="Corteggiani Carpinelli E."/>
            <person name="Telatin A."/>
            <person name="Vitulo N."/>
            <person name="Forcato C."/>
            <person name="D'Angelo M."/>
            <person name="Schiavon R."/>
            <person name="Vezzi A."/>
            <person name="Giacometti G.M."/>
            <person name="Morosinotto T."/>
            <person name="Valle G."/>
        </authorList>
    </citation>
    <scope>NUCLEOTIDE SEQUENCE [LARGE SCALE GENOMIC DNA]</scope>
    <source>
        <strain evidence="2 3">B-31</strain>
    </source>
</reference>
<evidence type="ECO:0000313" key="3">
    <source>
        <dbReference type="Proteomes" id="UP000019335"/>
    </source>
</evidence>
<evidence type="ECO:0000313" key="2">
    <source>
        <dbReference type="EMBL" id="EWM23014.1"/>
    </source>
</evidence>
<comment type="caution">
    <text evidence="2">The sequence shown here is derived from an EMBL/GenBank/DDBJ whole genome shotgun (WGS) entry which is preliminary data.</text>
</comment>
<sequence length="117" mass="12631">MDAAVLSSRFLESGRQRCPLFLRASPSLPITYTCVSSSSLPRRSVPRPTPFFYAATPRPRRLSWSDKSNGWVLTNTGKQPKKTQAGHRTCRNIVGSTSGAGSSLKAGWGGPIQRAPG</sequence>
<gene>
    <name evidence="2" type="ORF">Naga_100698g1</name>
</gene>
<feature type="compositionally biased region" description="Basic residues" evidence="1">
    <location>
        <begin position="79"/>
        <end position="90"/>
    </location>
</feature>
<keyword evidence="3" id="KW-1185">Reference proteome</keyword>
<name>W7TRU4_9STRA</name>
<feature type="compositionally biased region" description="Polar residues" evidence="1">
    <location>
        <begin position="65"/>
        <end position="78"/>
    </location>
</feature>
<proteinExistence type="predicted"/>
<dbReference type="EMBL" id="AZIL01001911">
    <property type="protein sequence ID" value="EWM23014.1"/>
    <property type="molecule type" value="Genomic_DNA"/>
</dbReference>